<dbReference type="Proteomes" id="UP001165122">
    <property type="component" value="Unassembled WGS sequence"/>
</dbReference>
<dbReference type="Pfam" id="PF00106">
    <property type="entry name" value="adh_short"/>
    <property type="match status" value="1"/>
</dbReference>
<dbReference type="InterPro" id="IPR036291">
    <property type="entry name" value="NAD(P)-bd_dom_sf"/>
</dbReference>
<evidence type="ECO:0000256" key="3">
    <source>
        <dbReference type="SAM" id="MobiDB-lite"/>
    </source>
</evidence>
<dbReference type="OrthoDB" id="1393670at2759"/>
<feature type="compositionally biased region" description="Low complexity" evidence="3">
    <location>
        <begin position="291"/>
        <end position="300"/>
    </location>
</feature>
<dbReference type="PANTHER" id="PTHR42901">
    <property type="entry name" value="ALCOHOL DEHYDROGENASE"/>
    <property type="match status" value="1"/>
</dbReference>
<protein>
    <recommendedName>
        <fullName evidence="6">NAD(P)-binding protein</fullName>
    </recommendedName>
</protein>
<reference evidence="5" key="1">
    <citation type="journal article" date="2023" name="Commun. Biol.">
        <title>Genome analysis of Parmales, the sister group of diatoms, reveals the evolutionary specialization of diatoms from phago-mixotrophs to photoautotrophs.</title>
        <authorList>
            <person name="Ban H."/>
            <person name="Sato S."/>
            <person name="Yoshikawa S."/>
            <person name="Yamada K."/>
            <person name="Nakamura Y."/>
            <person name="Ichinomiya M."/>
            <person name="Sato N."/>
            <person name="Blanc-Mathieu R."/>
            <person name="Endo H."/>
            <person name="Kuwata A."/>
            <person name="Ogata H."/>
        </authorList>
    </citation>
    <scope>NUCLEOTIDE SEQUENCE [LARGE SCALE GENOMIC DNA]</scope>
    <source>
        <strain evidence="5">NIES 3700</strain>
    </source>
</reference>
<dbReference type="Gene3D" id="3.40.50.720">
    <property type="entry name" value="NAD(P)-binding Rossmann-like Domain"/>
    <property type="match status" value="1"/>
</dbReference>
<dbReference type="InterPro" id="IPR002347">
    <property type="entry name" value="SDR_fam"/>
</dbReference>
<comment type="similarity">
    <text evidence="1">Belongs to the short-chain dehydrogenases/reductases (SDR) family.</text>
</comment>
<organism evidence="4 5">
    <name type="scientific">Triparma laevis f. longispina</name>
    <dbReference type="NCBI Taxonomy" id="1714387"/>
    <lineage>
        <taxon>Eukaryota</taxon>
        <taxon>Sar</taxon>
        <taxon>Stramenopiles</taxon>
        <taxon>Ochrophyta</taxon>
        <taxon>Bolidophyceae</taxon>
        <taxon>Parmales</taxon>
        <taxon>Triparmaceae</taxon>
        <taxon>Triparma</taxon>
    </lineage>
</organism>
<evidence type="ECO:0000313" key="4">
    <source>
        <dbReference type="EMBL" id="GMI18051.1"/>
    </source>
</evidence>
<dbReference type="GO" id="GO:0016491">
    <property type="term" value="F:oxidoreductase activity"/>
    <property type="evidence" value="ECO:0007669"/>
    <property type="project" value="UniProtKB-KW"/>
</dbReference>
<dbReference type="InterPro" id="IPR020904">
    <property type="entry name" value="Sc_DH/Rdtase_CS"/>
</dbReference>
<evidence type="ECO:0000256" key="1">
    <source>
        <dbReference type="ARBA" id="ARBA00006484"/>
    </source>
</evidence>
<dbReference type="CDD" id="cd05233">
    <property type="entry name" value="SDR_c"/>
    <property type="match status" value="1"/>
</dbReference>
<evidence type="ECO:0000256" key="2">
    <source>
        <dbReference type="ARBA" id="ARBA00023002"/>
    </source>
</evidence>
<dbReference type="AlphaFoldDB" id="A0A9W7L0T1"/>
<evidence type="ECO:0008006" key="6">
    <source>
        <dbReference type="Google" id="ProtNLM"/>
    </source>
</evidence>
<comment type="caution">
    <text evidence="4">The sequence shown here is derived from an EMBL/GenBank/DDBJ whole genome shotgun (WGS) entry which is preliminary data.</text>
</comment>
<dbReference type="EMBL" id="BRXW01000318">
    <property type="protein sequence ID" value="GMI18051.1"/>
    <property type="molecule type" value="Genomic_DNA"/>
</dbReference>
<name>A0A9W7L0T1_9STRA</name>
<feature type="region of interest" description="Disordered" evidence="3">
    <location>
        <begin position="259"/>
        <end position="335"/>
    </location>
</feature>
<dbReference type="PANTHER" id="PTHR42901:SF1">
    <property type="entry name" value="ALCOHOL DEHYDROGENASE"/>
    <property type="match status" value="1"/>
</dbReference>
<proteinExistence type="inferred from homology"/>
<feature type="compositionally biased region" description="Low complexity" evidence="3">
    <location>
        <begin position="311"/>
        <end position="329"/>
    </location>
</feature>
<accession>A0A9W7L0T1</accession>
<keyword evidence="2" id="KW-0560">Oxidoreductase</keyword>
<gene>
    <name evidence="4" type="ORF">TrLO_g4470</name>
</gene>
<sequence>MRSGYDVVVVGRGGEGVDELKEVGEGYGRKVEWVRCDLSKDHEIKSLNLKPITLLIHNAASTSASPLTSTDYETEIGLNIKTVVGLTKRFLDVQMSSDKVGKGRRGIIFISSITGKGDGIRNGLVYGASKSFMNSFARGLRREIKGKKYEKLWSGKTPFTITTVIPGAVDTGFKENIRNGWCWKVPGYVLKPRRVAEEGVRGWGEGRGEVVVGGWNKGFLGVGGGLGEGGKWVADRMWGGGKEGKVGGNVKDEGEETFKINGEEGNGGEGGGAVVPFIEKGGEQGIEEGESISSSVNSNEGDGESERDGDSSTSTTQSTPAPATTSSDSFESGSV</sequence>
<evidence type="ECO:0000313" key="5">
    <source>
        <dbReference type="Proteomes" id="UP001165122"/>
    </source>
</evidence>
<keyword evidence="5" id="KW-1185">Reference proteome</keyword>
<feature type="compositionally biased region" description="Gly residues" evidence="3">
    <location>
        <begin position="264"/>
        <end position="273"/>
    </location>
</feature>
<dbReference type="PROSITE" id="PS00061">
    <property type="entry name" value="ADH_SHORT"/>
    <property type="match status" value="1"/>
</dbReference>
<dbReference type="SUPFAM" id="SSF51735">
    <property type="entry name" value="NAD(P)-binding Rossmann-fold domains"/>
    <property type="match status" value="1"/>
</dbReference>